<proteinExistence type="predicted"/>
<sequence length="980" mass="111391">MNNKISKQDIEQAVGGNWTTLLERVGVPNDLLNGKHQPCPNCGGTDRYRYTNHKNSGTWICNQCQPDGASPFDLVMAVYGCSFVEAKELMADALGLSVSENGKTFTAKPLPEPVKKQPENRFTPIVPVPDYALKSMTFFHKYRNDKKGEYPVMKHVFRDEQGRILGGVGRFIGSDGRKVDLPYTFCHDSKTNTNGWQYKCWDGLRPLYGLEVLAQNPDKIVLVVEGEKCKQAAHYAELGVVAVTWHGGCNAWDKSDWSPLAGRRVILWADADSKRIKPNNQQIQSGMTEDNAPFLHKYKQGGMKAMMGVAEKLTELGCDCAFVKLPDVGVLPDGYDITDALEEGIYAKLPPHDILSWQNMGDWLIDFADLKADFARVFAHSEKRSVCADESVKMLENSGAHTQPIGVFAGQTQGENAVNDEEFGNLPPQDNLLNHLLENYAAIGQKEKAINLVTGETLSRRQLEKIFTKDAVLNWTYHKNQRRLPEFEAQMLSSKLVLEAKAKNRDFANILNRYIYLDGTTDAYDIKLDDVVSLAAVKAAIPEEFEDWAKSPARLVCPISNYVFDPKLPVGISYYEDDDGNKNVSYINKFNGFDIEFEKLPEMPEKTLLHEMYPKFSGCQEILGLIWHLCSGNGEVSMRVYRWVLCWLACRLRFPHEKPPTTLVFISEVQGVGKSTFADKVLKGLFTKYYRKLNQNALESRFNSSLKFALMTVFEEIAPSDERMNVIGKLKDMISGETIMIENKGRDVQEFSDFNSYVINSNDARSIPMETNDRRFMTMHCKEKYSEEAHERLMAEIENGGLSVFAEFLHALPLFYSDNDGNWRKFTPHSKPIMTPIKQRMIGLSRQSWEAFYEAWKNGEIENLPFVSCRKKDLWAVYVWWCDYTKTFKMSQDKFFNSIACKFERVYRTQCKLEWDTKKIDVFVLPHSEIDGEKYPEPNTAHTARSGSHGELITIAEYLGKQVVAFNKAASIHLPHLPAL</sequence>
<dbReference type="Pfam" id="PF08273">
    <property type="entry name" value="Zn_Ribbon_Prim"/>
    <property type="match status" value="1"/>
</dbReference>
<dbReference type="CDD" id="cd01029">
    <property type="entry name" value="TOPRIM_primases"/>
    <property type="match status" value="1"/>
</dbReference>
<gene>
    <name evidence="2" type="ORF">NCTC10283_01872</name>
</gene>
<dbReference type="Gene3D" id="3.90.580.10">
    <property type="entry name" value="Zinc finger, CHC2-type domain"/>
    <property type="match status" value="1"/>
</dbReference>
<evidence type="ECO:0000313" key="2">
    <source>
        <dbReference type="EMBL" id="SSY80317.1"/>
    </source>
</evidence>
<organism evidence="2 3">
    <name type="scientific">Alysiella crassa</name>
    <dbReference type="NCBI Taxonomy" id="153491"/>
    <lineage>
        <taxon>Bacteria</taxon>
        <taxon>Pseudomonadati</taxon>
        <taxon>Pseudomonadota</taxon>
        <taxon>Betaproteobacteria</taxon>
        <taxon>Neisseriales</taxon>
        <taxon>Neisseriaceae</taxon>
        <taxon>Alysiella</taxon>
    </lineage>
</organism>
<dbReference type="Gene3D" id="3.40.50.300">
    <property type="entry name" value="P-loop containing nucleotide triphosphate hydrolases"/>
    <property type="match status" value="1"/>
</dbReference>
<reference evidence="2 3" key="1">
    <citation type="submission" date="2018-06" db="EMBL/GenBank/DDBJ databases">
        <authorList>
            <consortium name="Pathogen Informatics"/>
            <person name="Doyle S."/>
        </authorList>
    </citation>
    <scope>NUCLEOTIDE SEQUENCE [LARGE SCALE GENOMIC DNA]</scope>
    <source>
        <strain evidence="2 3">NCTC10283</strain>
    </source>
</reference>
<dbReference type="InterPro" id="IPR036977">
    <property type="entry name" value="DNA_primase_Znf_CHC2"/>
</dbReference>
<dbReference type="RefSeq" id="WP_051968667.1">
    <property type="nucleotide sequence ID" value="NZ_CP091519.2"/>
</dbReference>
<feature type="domain" description="DNA primase/helicase Gp4 N-terminal Bacteriophage T7-like" evidence="1">
    <location>
        <begin position="34"/>
        <end position="69"/>
    </location>
</feature>
<dbReference type="InterPro" id="IPR013237">
    <property type="entry name" value="Phage_T7_Gp4_N"/>
</dbReference>
<dbReference type="SUPFAM" id="SSF57783">
    <property type="entry name" value="Zinc beta-ribbon"/>
    <property type="match status" value="1"/>
</dbReference>
<dbReference type="InterPro" id="IPR034154">
    <property type="entry name" value="TOPRIM_DnaG/twinkle"/>
</dbReference>
<dbReference type="STRING" id="1120980.GCA_000745955_00128"/>
<dbReference type="InterPro" id="IPR045455">
    <property type="entry name" value="NrS-1_pol-like_helicase"/>
</dbReference>
<dbReference type="Proteomes" id="UP000254209">
    <property type="component" value="Unassembled WGS sequence"/>
</dbReference>
<evidence type="ECO:0000259" key="1">
    <source>
        <dbReference type="SMART" id="SM00778"/>
    </source>
</evidence>
<dbReference type="GO" id="GO:0003677">
    <property type="term" value="F:DNA binding"/>
    <property type="evidence" value="ECO:0007669"/>
    <property type="project" value="InterPro"/>
</dbReference>
<name>A0A376BTK6_9NEIS</name>
<dbReference type="GO" id="GO:0006260">
    <property type="term" value="P:DNA replication"/>
    <property type="evidence" value="ECO:0007669"/>
    <property type="project" value="InterPro"/>
</dbReference>
<accession>A0A376BTK6</accession>
<evidence type="ECO:0000313" key="3">
    <source>
        <dbReference type="Proteomes" id="UP000254209"/>
    </source>
</evidence>
<protein>
    <submittedName>
        <fullName evidence="2">DNA primase (Bacterial type)</fullName>
    </submittedName>
</protein>
<dbReference type="GO" id="GO:0008270">
    <property type="term" value="F:zinc ion binding"/>
    <property type="evidence" value="ECO:0007669"/>
    <property type="project" value="InterPro"/>
</dbReference>
<dbReference type="AlphaFoldDB" id="A0A376BTK6"/>
<keyword evidence="3" id="KW-1185">Reference proteome</keyword>
<dbReference type="InterPro" id="IPR027417">
    <property type="entry name" value="P-loop_NTPase"/>
</dbReference>
<dbReference type="Pfam" id="PF19263">
    <property type="entry name" value="DUF5906"/>
    <property type="match status" value="1"/>
</dbReference>
<dbReference type="EMBL" id="UFSO01000003">
    <property type="protein sequence ID" value="SSY80317.1"/>
    <property type="molecule type" value="Genomic_DNA"/>
</dbReference>
<dbReference type="SMART" id="SM00778">
    <property type="entry name" value="Prim_Zn_Ribbon"/>
    <property type="match status" value="1"/>
</dbReference>
<dbReference type="GO" id="GO:0004386">
    <property type="term" value="F:helicase activity"/>
    <property type="evidence" value="ECO:0007669"/>
    <property type="project" value="InterPro"/>
</dbReference>
<dbReference type="OrthoDB" id="110640at2"/>